<evidence type="ECO:0000256" key="5">
    <source>
        <dbReference type="RuleBase" id="RU003823"/>
    </source>
</evidence>
<dbReference type="InterPro" id="IPR014721">
    <property type="entry name" value="Ribsml_uS5_D2-typ_fold_subgr"/>
</dbReference>
<dbReference type="Gene3D" id="3.30.160.20">
    <property type="match status" value="1"/>
</dbReference>
<dbReference type="Pfam" id="PF00333">
    <property type="entry name" value="Ribosomal_S5"/>
    <property type="match status" value="1"/>
</dbReference>
<dbReference type="GO" id="GO:0006412">
    <property type="term" value="P:translation"/>
    <property type="evidence" value="ECO:0007669"/>
    <property type="project" value="InterPro"/>
</dbReference>
<dbReference type="InterPro" id="IPR000851">
    <property type="entry name" value="Ribosomal_uS5"/>
</dbReference>
<keyword evidence="8" id="KW-1185">Reference proteome</keyword>
<keyword evidence="3 4" id="KW-0687">Ribonucleoprotein</keyword>
<dbReference type="PANTHER" id="PTHR48277">
    <property type="entry name" value="MITOCHONDRIAL RIBOSOMAL PROTEIN S5"/>
    <property type="match status" value="1"/>
</dbReference>
<dbReference type="GO" id="GO:0003723">
    <property type="term" value="F:RNA binding"/>
    <property type="evidence" value="ECO:0007669"/>
    <property type="project" value="InterPro"/>
</dbReference>
<comment type="caution">
    <text evidence="7">The sequence shown here is derived from an EMBL/GenBank/DDBJ whole genome shotgun (WGS) entry which is preliminary data.</text>
</comment>
<keyword evidence="2 4" id="KW-0689">Ribosomal protein</keyword>
<evidence type="ECO:0000256" key="2">
    <source>
        <dbReference type="ARBA" id="ARBA00022980"/>
    </source>
</evidence>
<dbReference type="Pfam" id="PF03719">
    <property type="entry name" value="Ribosomal_S5_C"/>
    <property type="match status" value="1"/>
</dbReference>
<comment type="similarity">
    <text evidence="1 5">Belongs to the universal ribosomal protein uS5 family.</text>
</comment>
<evidence type="ECO:0000259" key="6">
    <source>
        <dbReference type="PROSITE" id="PS50881"/>
    </source>
</evidence>
<dbReference type="GO" id="GO:0003735">
    <property type="term" value="F:structural constituent of ribosome"/>
    <property type="evidence" value="ECO:0007669"/>
    <property type="project" value="UniProtKB-UniRule"/>
</dbReference>
<dbReference type="GO" id="GO:0005737">
    <property type="term" value="C:cytoplasm"/>
    <property type="evidence" value="ECO:0007669"/>
    <property type="project" value="UniProtKB-ARBA"/>
</dbReference>
<evidence type="ECO:0000256" key="1">
    <source>
        <dbReference type="ARBA" id="ARBA00008945"/>
    </source>
</evidence>
<feature type="domain" description="S5 DRBM" evidence="6">
    <location>
        <begin position="40"/>
        <end position="103"/>
    </location>
</feature>
<protein>
    <submittedName>
        <fullName evidence="7">28S ribosomal protein S5, mitochondrial</fullName>
    </submittedName>
</protein>
<dbReference type="SUPFAM" id="SSF54768">
    <property type="entry name" value="dsRNA-binding domain-like"/>
    <property type="match status" value="1"/>
</dbReference>
<sequence>MKRNQSSSSMGQYKTVRSEKLYDSFKESKKTDKPHADKTFLKRLIHVRRIARTTGGGKKRSIWAMVVVGNGNGSAGYGEGRALDSANAVQKATKDAQKNMITIERFDNRTIFTDIDYKFGKVDLKLKTAPAGYGIVANNHIHEVCRCFGIRDISVKIRGSTNPMNVVKGTFEALQTQRSPQEIARVRGKSVVD</sequence>
<dbReference type="InterPro" id="IPR013810">
    <property type="entry name" value="Ribosomal_uS5_N"/>
</dbReference>
<dbReference type="Proteomes" id="UP001211065">
    <property type="component" value="Unassembled WGS sequence"/>
</dbReference>
<evidence type="ECO:0000313" key="7">
    <source>
        <dbReference type="EMBL" id="KAJ3217089.1"/>
    </source>
</evidence>
<name>A0AAD5XUV0_9FUNG</name>
<proteinExistence type="inferred from homology"/>
<feature type="non-terminal residue" evidence="7">
    <location>
        <position position="1"/>
    </location>
</feature>
<dbReference type="GO" id="GO:1990904">
    <property type="term" value="C:ribonucleoprotein complex"/>
    <property type="evidence" value="ECO:0007669"/>
    <property type="project" value="UniProtKB-UniRule"/>
</dbReference>
<gene>
    <name evidence="7" type="primary">MRPS5</name>
    <name evidence="7" type="ORF">HK099_005602</name>
</gene>
<dbReference type="PROSITE" id="PS50881">
    <property type="entry name" value="S5_DSRBD"/>
    <property type="match status" value="1"/>
</dbReference>
<evidence type="ECO:0000256" key="4">
    <source>
        <dbReference type="PROSITE-ProRule" id="PRU00268"/>
    </source>
</evidence>
<dbReference type="PANTHER" id="PTHR48277:SF1">
    <property type="entry name" value="MITOCHONDRIAL RIBOSOMAL PROTEIN S5"/>
    <property type="match status" value="1"/>
</dbReference>
<reference evidence="7" key="1">
    <citation type="submission" date="2020-05" db="EMBL/GenBank/DDBJ databases">
        <title>Phylogenomic resolution of chytrid fungi.</title>
        <authorList>
            <person name="Stajich J.E."/>
            <person name="Amses K."/>
            <person name="Simmons R."/>
            <person name="Seto K."/>
            <person name="Myers J."/>
            <person name="Bonds A."/>
            <person name="Quandt C.A."/>
            <person name="Barry K."/>
            <person name="Liu P."/>
            <person name="Grigoriev I."/>
            <person name="Longcore J.E."/>
            <person name="James T.Y."/>
        </authorList>
    </citation>
    <scope>NUCLEOTIDE SEQUENCE</scope>
    <source>
        <strain evidence="7">JEL0476</strain>
    </source>
</reference>
<dbReference type="FunFam" id="3.30.230.10:FF:000002">
    <property type="entry name" value="30S ribosomal protein S5"/>
    <property type="match status" value="1"/>
</dbReference>
<dbReference type="SUPFAM" id="SSF54211">
    <property type="entry name" value="Ribosomal protein S5 domain 2-like"/>
    <property type="match status" value="1"/>
</dbReference>
<dbReference type="Gene3D" id="3.30.230.10">
    <property type="match status" value="1"/>
</dbReference>
<dbReference type="InterPro" id="IPR005324">
    <property type="entry name" value="Ribosomal_uS5_C"/>
</dbReference>
<dbReference type="EMBL" id="JADGJW010000444">
    <property type="protein sequence ID" value="KAJ3217089.1"/>
    <property type="molecule type" value="Genomic_DNA"/>
</dbReference>
<dbReference type="InterPro" id="IPR020568">
    <property type="entry name" value="Ribosomal_Su5_D2-typ_SF"/>
</dbReference>
<accession>A0AAD5XUV0</accession>
<evidence type="ECO:0000256" key="3">
    <source>
        <dbReference type="ARBA" id="ARBA00023274"/>
    </source>
</evidence>
<dbReference type="GO" id="GO:0005840">
    <property type="term" value="C:ribosome"/>
    <property type="evidence" value="ECO:0007669"/>
    <property type="project" value="UniProtKB-KW"/>
</dbReference>
<evidence type="ECO:0000313" key="8">
    <source>
        <dbReference type="Proteomes" id="UP001211065"/>
    </source>
</evidence>
<organism evidence="7 8">
    <name type="scientific">Clydaea vesicula</name>
    <dbReference type="NCBI Taxonomy" id="447962"/>
    <lineage>
        <taxon>Eukaryota</taxon>
        <taxon>Fungi</taxon>
        <taxon>Fungi incertae sedis</taxon>
        <taxon>Chytridiomycota</taxon>
        <taxon>Chytridiomycota incertae sedis</taxon>
        <taxon>Chytridiomycetes</taxon>
        <taxon>Lobulomycetales</taxon>
        <taxon>Lobulomycetaceae</taxon>
        <taxon>Clydaea</taxon>
    </lineage>
</organism>
<dbReference type="AlphaFoldDB" id="A0AAD5XUV0"/>